<keyword evidence="6" id="KW-1185">Reference proteome</keyword>
<dbReference type="GO" id="GO:0043024">
    <property type="term" value="F:ribosomal small subunit binding"/>
    <property type="evidence" value="ECO:0007669"/>
    <property type="project" value="TreeGrafter"/>
</dbReference>
<dbReference type="STRING" id="267212.GCA_001063965_00994"/>
<organism evidence="5 6">
    <name type="scientific">Neisseria bacilliformis ATCC BAA-1200</name>
    <dbReference type="NCBI Taxonomy" id="888742"/>
    <lineage>
        <taxon>Bacteria</taxon>
        <taxon>Pseudomonadati</taxon>
        <taxon>Pseudomonadota</taxon>
        <taxon>Betaproteobacteria</taxon>
        <taxon>Neisseriales</taxon>
        <taxon>Neisseriaceae</taxon>
        <taxon>Neisseria</taxon>
    </lineage>
</organism>
<dbReference type="GO" id="GO:0045900">
    <property type="term" value="P:negative regulation of translational elongation"/>
    <property type="evidence" value="ECO:0007669"/>
    <property type="project" value="TreeGrafter"/>
</dbReference>
<dbReference type="RefSeq" id="WP_007341141.1">
    <property type="nucleotide sequence ID" value="NZ_GL878494.1"/>
</dbReference>
<dbReference type="SUPFAM" id="SSF69754">
    <property type="entry name" value="Ribosome binding protein Y (YfiA homologue)"/>
    <property type="match status" value="1"/>
</dbReference>
<gene>
    <name evidence="5" type="primary">yfiA</name>
    <name evidence="5" type="ORF">HMPREF9123_0126</name>
</gene>
<dbReference type="Gene3D" id="3.30.160.100">
    <property type="entry name" value="Ribosome hibernation promotion factor-like"/>
    <property type="match status" value="1"/>
</dbReference>
<comment type="subunit">
    <text evidence="2">Associates exclusively with 100S ribosomes, which are dimers of 70S ribosomes.</text>
</comment>
<evidence type="ECO:0000313" key="6">
    <source>
        <dbReference type="Proteomes" id="UP000004105"/>
    </source>
</evidence>
<protein>
    <recommendedName>
        <fullName evidence="3">Ribosome hibernation promoting factor</fullName>
    </recommendedName>
</protein>
<dbReference type="Pfam" id="PF02482">
    <property type="entry name" value="Ribosomal_S30AE"/>
    <property type="match status" value="1"/>
</dbReference>
<dbReference type="HOGENOM" id="CLU_071472_3_1_4"/>
<dbReference type="InterPro" id="IPR036567">
    <property type="entry name" value="RHF-like"/>
</dbReference>
<evidence type="ECO:0000256" key="1">
    <source>
        <dbReference type="ARBA" id="ARBA00022845"/>
    </source>
</evidence>
<evidence type="ECO:0000313" key="5">
    <source>
        <dbReference type="EMBL" id="EGF12146.1"/>
    </source>
</evidence>
<accession>F2B8Q1</accession>
<dbReference type="EMBL" id="AFAY01000003">
    <property type="protein sequence ID" value="EGF12146.1"/>
    <property type="molecule type" value="Genomic_DNA"/>
</dbReference>
<reference evidence="5 6" key="1">
    <citation type="submission" date="2011-02" db="EMBL/GenBank/DDBJ databases">
        <authorList>
            <person name="Muzny D."/>
            <person name="Qin X."/>
            <person name="Deng J."/>
            <person name="Jiang H."/>
            <person name="Liu Y."/>
            <person name="Qu J."/>
            <person name="Song X.-Z."/>
            <person name="Zhang L."/>
            <person name="Thornton R."/>
            <person name="Coyle M."/>
            <person name="Francisco L."/>
            <person name="Jackson L."/>
            <person name="Javaid M."/>
            <person name="Korchina V."/>
            <person name="Kovar C."/>
            <person name="Mata R."/>
            <person name="Mathew T."/>
            <person name="Ngo R."/>
            <person name="Nguyen L."/>
            <person name="Nguyen N."/>
            <person name="Okwuonu G."/>
            <person name="Ongeri F."/>
            <person name="Pham C."/>
            <person name="Simmons D."/>
            <person name="Wilczek-Boney K."/>
            <person name="Hale W."/>
            <person name="Jakkamsetti A."/>
            <person name="Pham P."/>
            <person name="Ruth R."/>
            <person name="San Lucas F."/>
            <person name="Warren J."/>
            <person name="Zhang J."/>
            <person name="Zhao Z."/>
            <person name="Zhou C."/>
            <person name="Zhu D."/>
            <person name="Lee S."/>
            <person name="Bess C."/>
            <person name="Blankenburg K."/>
            <person name="Forbes L."/>
            <person name="Fu Q."/>
            <person name="Gubbala S."/>
            <person name="Hirani K."/>
            <person name="Jayaseelan J.C."/>
            <person name="Lara F."/>
            <person name="Munidasa M."/>
            <person name="Palculict T."/>
            <person name="Patil S."/>
            <person name="Pu L.-L."/>
            <person name="Saada N."/>
            <person name="Tang L."/>
            <person name="Weissenberger G."/>
            <person name="Zhu Y."/>
            <person name="Hemphill L."/>
            <person name="Shang Y."/>
            <person name="Youmans B."/>
            <person name="Ayvaz T."/>
            <person name="Ross M."/>
            <person name="Santibanez J."/>
            <person name="Aqrawi P."/>
            <person name="Gross S."/>
            <person name="Joshi V."/>
            <person name="Fowler G."/>
            <person name="Nazareth L."/>
            <person name="Reid J."/>
            <person name="Worley K."/>
            <person name="Petrosino J."/>
            <person name="Highlander S."/>
            <person name="Gibbs R."/>
        </authorList>
    </citation>
    <scope>NUCLEOTIDE SEQUENCE [LARGE SCALE GENOMIC DNA]</scope>
    <source>
        <strain evidence="5 6">ATCC BAA-1200</strain>
    </source>
</reference>
<dbReference type="GO" id="GO:0022627">
    <property type="term" value="C:cytosolic small ribosomal subunit"/>
    <property type="evidence" value="ECO:0007669"/>
    <property type="project" value="TreeGrafter"/>
</dbReference>
<name>F2B8Q1_9NEIS</name>
<dbReference type="PANTHER" id="PTHR33231">
    <property type="entry name" value="30S RIBOSOMAL PROTEIN"/>
    <property type="match status" value="1"/>
</dbReference>
<feature type="region of interest" description="Disordered" evidence="4">
    <location>
        <begin position="90"/>
        <end position="115"/>
    </location>
</feature>
<feature type="compositionally biased region" description="Acidic residues" evidence="4">
    <location>
        <begin position="105"/>
        <end position="115"/>
    </location>
</feature>
<dbReference type="PANTHER" id="PTHR33231:SF1">
    <property type="entry name" value="30S RIBOSOMAL PROTEIN"/>
    <property type="match status" value="1"/>
</dbReference>
<dbReference type="Proteomes" id="UP000004105">
    <property type="component" value="Unassembled WGS sequence"/>
</dbReference>
<evidence type="ECO:0000256" key="4">
    <source>
        <dbReference type="SAM" id="MobiDB-lite"/>
    </source>
</evidence>
<dbReference type="AlphaFoldDB" id="F2B8Q1"/>
<dbReference type="NCBIfam" id="TIGR00741">
    <property type="entry name" value="yfiA"/>
    <property type="match status" value="1"/>
</dbReference>
<dbReference type="CDD" id="cd00552">
    <property type="entry name" value="RaiA"/>
    <property type="match status" value="1"/>
</dbReference>
<evidence type="ECO:0000256" key="3">
    <source>
        <dbReference type="ARBA" id="ARBA00041148"/>
    </source>
</evidence>
<proteinExistence type="predicted"/>
<sequence length="115" mass="12560">MNLKITGLNFDVTEAVREHVALKLERISRHAGNLISVTVTLSLDKPNHKAEADAHLSGKNLHVEAVEGENMYAAIDVMMDKLDRALIKHKEKSHNVRGAGKPAAEEADAAENAEE</sequence>
<dbReference type="InterPro" id="IPR003489">
    <property type="entry name" value="RHF/RaiA"/>
</dbReference>
<keyword evidence="1" id="KW-0810">Translation regulation</keyword>
<evidence type="ECO:0000256" key="2">
    <source>
        <dbReference type="ARBA" id="ARBA00038695"/>
    </source>
</evidence>
<comment type="caution">
    <text evidence="5">The sequence shown here is derived from an EMBL/GenBank/DDBJ whole genome shotgun (WGS) entry which is preliminary data.</text>
</comment>
<dbReference type="InterPro" id="IPR050574">
    <property type="entry name" value="HPF/YfiA_ribosome-assoc"/>
</dbReference>
<dbReference type="OrthoDB" id="9795980at2"/>